<evidence type="ECO:0000313" key="4">
    <source>
        <dbReference type="WBParaSite" id="jg6653"/>
    </source>
</evidence>
<feature type="region of interest" description="Disordered" evidence="1">
    <location>
        <begin position="1"/>
        <end position="24"/>
    </location>
</feature>
<name>A0A915EID7_9BILA</name>
<dbReference type="AlphaFoldDB" id="A0A915EID7"/>
<organism evidence="3 4">
    <name type="scientific">Ditylenchus dipsaci</name>
    <dbReference type="NCBI Taxonomy" id="166011"/>
    <lineage>
        <taxon>Eukaryota</taxon>
        <taxon>Metazoa</taxon>
        <taxon>Ecdysozoa</taxon>
        <taxon>Nematoda</taxon>
        <taxon>Chromadorea</taxon>
        <taxon>Rhabditida</taxon>
        <taxon>Tylenchina</taxon>
        <taxon>Tylenchomorpha</taxon>
        <taxon>Sphaerularioidea</taxon>
        <taxon>Anguinidae</taxon>
        <taxon>Anguininae</taxon>
        <taxon>Ditylenchus</taxon>
    </lineage>
</organism>
<reference evidence="4" key="1">
    <citation type="submission" date="2022-11" db="UniProtKB">
        <authorList>
            <consortium name="WormBaseParasite"/>
        </authorList>
    </citation>
    <scope>IDENTIFICATION</scope>
</reference>
<evidence type="ECO:0000256" key="1">
    <source>
        <dbReference type="SAM" id="MobiDB-lite"/>
    </source>
</evidence>
<dbReference type="InterPro" id="IPR036397">
    <property type="entry name" value="RNaseH_sf"/>
</dbReference>
<dbReference type="Pfam" id="PF13358">
    <property type="entry name" value="DDE_3"/>
    <property type="match status" value="1"/>
</dbReference>
<evidence type="ECO:0000259" key="2">
    <source>
        <dbReference type="Pfam" id="PF13358"/>
    </source>
</evidence>
<keyword evidence="3" id="KW-1185">Reference proteome</keyword>
<dbReference type="GO" id="GO:0003676">
    <property type="term" value="F:nucleic acid binding"/>
    <property type="evidence" value="ECO:0007669"/>
    <property type="project" value="InterPro"/>
</dbReference>
<dbReference type="Proteomes" id="UP000887574">
    <property type="component" value="Unplaced"/>
</dbReference>
<dbReference type="InterPro" id="IPR038717">
    <property type="entry name" value="Tc1-like_DDE_dom"/>
</dbReference>
<sequence>MSENGCVGKKTFSTSSLDSAPAHKARETQAWCRNNLPEFIDVKQWPPYSPDLNPLDYSIWGILEAKVNNRRHRGIA</sequence>
<dbReference type="WBParaSite" id="jg6653">
    <property type="protein sequence ID" value="jg6653"/>
    <property type="gene ID" value="jg6653"/>
</dbReference>
<evidence type="ECO:0000313" key="3">
    <source>
        <dbReference type="Proteomes" id="UP000887574"/>
    </source>
</evidence>
<accession>A0A915EID7</accession>
<feature type="domain" description="Tc1-like transposase DDE" evidence="2">
    <location>
        <begin position="17"/>
        <end position="72"/>
    </location>
</feature>
<proteinExistence type="predicted"/>
<dbReference type="Gene3D" id="3.30.420.10">
    <property type="entry name" value="Ribonuclease H-like superfamily/Ribonuclease H"/>
    <property type="match status" value="1"/>
</dbReference>
<protein>
    <submittedName>
        <fullName evidence="4">Tc1-like transposase DDE domain-containing protein</fullName>
    </submittedName>
</protein>